<gene>
    <name evidence="1" type="ORF">H257_07784</name>
</gene>
<evidence type="ECO:0000313" key="1">
    <source>
        <dbReference type="EMBL" id="ETV78996.1"/>
    </source>
</evidence>
<dbReference type="RefSeq" id="XP_009831715.1">
    <property type="nucleotide sequence ID" value="XM_009833413.1"/>
</dbReference>
<accession>W4GI72</accession>
<reference evidence="1" key="1">
    <citation type="submission" date="2013-12" db="EMBL/GenBank/DDBJ databases">
        <title>The Genome Sequence of Aphanomyces astaci APO3.</title>
        <authorList>
            <consortium name="The Broad Institute Genomics Platform"/>
            <person name="Russ C."/>
            <person name="Tyler B."/>
            <person name="van West P."/>
            <person name="Dieguez-Uribeondo J."/>
            <person name="Young S.K."/>
            <person name="Zeng Q."/>
            <person name="Gargeya S."/>
            <person name="Fitzgerald M."/>
            <person name="Abouelleil A."/>
            <person name="Alvarado L."/>
            <person name="Chapman S.B."/>
            <person name="Gainer-Dewar J."/>
            <person name="Goldberg J."/>
            <person name="Griggs A."/>
            <person name="Gujja S."/>
            <person name="Hansen M."/>
            <person name="Howarth C."/>
            <person name="Imamovic A."/>
            <person name="Ireland A."/>
            <person name="Larimer J."/>
            <person name="McCowan C."/>
            <person name="Murphy C."/>
            <person name="Pearson M."/>
            <person name="Poon T.W."/>
            <person name="Priest M."/>
            <person name="Roberts A."/>
            <person name="Saif S."/>
            <person name="Shea T."/>
            <person name="Sykes S."/>
            <person name="Wortman J."/>
            <person name="Nusbaum C."/>
            <person name="Birren B."/>
        </authorList>
    </citation>
    <scope>NUCLEOTIDE SEQUENCE [LARGE SCALE GENOMIC DNA]</scope>
    <source>
        <strain evidence="1">APO3</strain>
    </source>
</reference>
<dbReference type="VEuPathDB" id="FungiDB:H257_07784"/>
<dbReference type="GeneID" id="20809780"/>
<organism evidence="1">
    <name type="scientific">Aphanomyces astaci</name>
    <name type="common">Crayfish plague agent</name>
    <dbReference type="NCBI Taxonomy" id="112090"/>
    <lineage>
        <taxon>Eukaryota</taxon>
        <taxon>Sar</taxon>
        <taxon>Stramenopiles</taxon>
        <taxon>Oomycota</taxon>
        <taxon>Saprolegniomycetes</taxon>
        <taxon>Saprolegniales</taxon>
        <taxon>Verrucalvaceae</taxon>
        <taxon>Aphanomyces</taxon>
    </lineage>
</organism>
<proteinExistence type="predicted"/>
<protein>
    <submittedName>
        <fullName evidence="1">Uncharacterized protein</fullName>
    </submittedName>
</protein>
<dbReference type="EMBL" id="KI913129">
    <property type="protein sequence ID" value="ETV78996.1"/>
    <property type="molecule type" value="Genomic_DNA"/>
</dbReference>
<sequence length="69" mass="7531">MEPPRQTRDEVRRGATCALAARLALSLDTVQDEDTVLVLEAELLELYQPRGDVGCHGCSALPSVLPQRV</sequence>
<dbReference type="AlphaFoldDB" id="W4GI72"/>
<name>W4GI72_APHAT</name>